<sequence>MLAQRLVALGCAILQRRACLGGQHLIDGRPDSGHVEHRTVGKTARKTDDAGLAQQLEQLANRRCLDVV</sequence>
<proteinExistence type="predicted"/>
<protein>
    <submittedName>
        <fullName evidence="1">Uncharacterized protein</fullName>
    </submittedName>
</protein>
<gene>
    <name evidence="1" type="ORF">SDC9_197164</name>
</gene>
<dbReference type="EMBL" id="VSSQ01112879">
    <property type="protein sequence ID" value="MPN49543.1"/>
    <property type="molecule type" value="Genomic_DNA"/>
</dbReference>
<evidence type="ECO:0000313" key="1">
    <source>
        <dbReference type="EMBL" id="MPN49543.1"/>
    </source>
</evidence>
<organism evidence="1">
    <name type="scientific">bioreactor metagenome</name>
    <dbReference type="NCBI Taxonomy" id="1076179"/>
    <lineage>
        <taxon>unclassified sequences</taxon>
        <taxon>metagenomes</taxon>
        <taxon>ecological metagenomes</taxon>
    </lineage>
</organism>
<comment type="caution">
    <text evidence="1">The sequence shown here is derived from an EMBL/GenBank/DDBJ whole genome shotgun (WGS) entry which is preliminary data.</text>
</comment>
<dbReference type="AlphaFoldDB" id="A0A645IQK1"/>
<accession>A0A645IQK1</accession>
<name>A0A645IQK1_9ZZZZ</name>
<reference evidence="1" key="1">
    <citation type="submission" date="2019-08" db="EMBL/GenBank/DDBJ databases">
        <authorList>
            <person name="Kucharzyk K."/>
            <person name="Murdoch R.W."/>
            <person name="Higgins S."/>
            <person name="Loffler F."/>
        </authorList>
    </citation>
    <scope>NUCLEOTIDE SEQUENCE</scope>
</reference>